<sequence length="66" mass="7067">MTQGSRTANRFAFEQAACSADAIAVLQRSASMAYSLALMHVVLKPLQLFGRTHCATIGARLRQAAS</sequence>
<proteinExistence type="predicted"/>
<reference evidence="1 2" key="1">
    <citation type="submission" date="2017-10" db="EMBL/GenBank/DDBJ databases">
        <title>Analysis of the genome sequences of Rhizobium populations associated to common bean (phaseolus vulgaris).</title>
        <authorList>
            <person name="Bustos P."/>
            <person name="Santamaria R.I."/>
            <person name="Miranda-Sanchez F."/>
            <person name="Perez-Carrascal O."/>
            <person name="Juarez S."/>
            <person name="Lozano L."/>
            <person name="Martinez-Flores I."/>
            <person name="Vinuesa P."/>
            <person name="Martinez-Romero E."/>
            <person name="Cevallos M.A."/>
            <person name="Romero D."/>
            <person name="Davila G."/>
            <person name="Gonzalez V."/>
        </authorList>
    </citation>
    <scope>NUCLEOTIDE SEQUENCE [LARGE SCALE GENOMIC DNA]</scope>
    <source>
        <strain evidence="1 2">NXT3</strain>
        <plasmid evidence="2">Plasmid psfrenxt3b</plasmid>
    </source>
</reference>
<protein>
    <submittedName>
        <fullName evidence="1">Uncharacterized protein</fullName>
    </submittedName>
</protein>
<dbReference type="AlphaFoldDB" id="A0A2L0HCJ1"/>
<geneLocation type="plasmid" evidence="2">
    <name>psfrenxt3b</name>
</geneLocation>
<gene>
    <name evidence="1" type="ORF">NXT3_PB00465</name>
</gene>
<keyword evidence="1" id="KW-0614">Plasmid</keyword>
<dbReference type="Proteomes" id="UP000239340">
    <property type="component" value="Plasmid pSfreNXT3b"/>
</dbReference>
<evidence type="ECO:0000313" key="1">
    <source>
        <dbReference type="EMBL" id="AUX79117.1"/>
    </source>
</evidence>
<name>A0A2L0HCJ1_RHIFR</name>
<dbReference type="EMBL" id="CP024309">
    <property type="protein sequence ID" value="AUX79117.1"/>
    <property type="molecule type" value="Genomic_DNA"/>
</dbReference>
<evidence type="ECO:0000313" key="2">
    <source>
        <dbReference type="Proteomes" id="UP000239340"/>
    </source>
</evidence>
<organism evidence="1 2">
    <name type="scientific">Rhizobium fredii</name>
    <name type="common">Sinorhizobium fredii</name>
    <dbReference type="NCBI Taxonomy" id="380"/>
    <lineage>
        <taxon>Bacteria</taxon>
        <taxon>Pseudomonadati</taxon>
        <taxon>Pseudomonadota</taxon>
        <taxon>Alphaproteobacteria</taxon>
        <taxon>Hyphomicrobiales</taxon>
        <taxon>Rhizobiaceae</taxon>
        <taxon>Sinorhizobium/Ensifer group</taxon>
        <taxon>Sinorhizobium</taxon>
    </lineage>
</organism>
<accession>A0A2L0HCJ1</accession>